<feature type="domain" description="ApeA N-terminal" evidence="2">
    <location>
        <begin position="22"/>
        <end position="262"/>
    </location>
</feature>
<gene>
    <name evidence="3" type="ORF">R2X38_12015</name>
</gene>
<dbReference type="InterPro" id="IPR041229">
    <property type="entry name" value="HEPN_Apea"/>
</dbReference>
<proteinExistence type="predicted"/>
<name>A0ABU3ZHX7_9GAMM</name>
<reference evidence="3 4" key="1">
    <citation type="submission" date="2023-10" db="EMBL/GenBank/DDBJ databases">
        <title>Marine bacteria isolated from horseshoe crab.</title>
        <authorList>
            <person name="Cheng T.H."/>
        </authorList>
    </citation>
    <scope>NUCLEOTIDE SEQUENCE [LARGE SCALE GENOMIC DNA]</scope>
    <source>
        <strain evidence="3 4">HSC6</strain>
    </source>
</reference>
<evidence type="ECO:0008006" key="5">
    <source>
        <dbReference type="Google" id="ProtNLM"/>
    </source>
</evidence>
<protein>
    <recommendedName>
        <fullName evidence="5">ApeA N-terminal domain-containing protein</fullName>
    </recommendedName>
</protein>
<dbReference type="Pfam" id="PF18862">
    <property type="entry name" value="ApeA_NTD1"/>
    <property type="match status" value="1"/>
</dbReference>
<accession>A0ABU3ZHX7</accession>
<evidence type="ECO:0000313" key="4">
    <source>
        <dbReference type="Proteomes" id="UP001186452"/>
    </source>
</evidence>
<evidence type="ECO:0000313" key="3">
    <source>
        <dbReference type="EMBL" id="MDV5169717.1"/>
    </source>
</evidence>
<dbReference type="Proteomes" id="UP001186452">
    <property type="component" value="Unassembled WGS sequence"/>
</dbReference>
<organism evidence="3 4">
    <name type="scientific">Photobacterium rosenbergii</name>
    <dbReference type="NCBI Taxonomy" id="294936"/>
    <lineage>
        <taxon>Bacteria</taxon>
        <taxon>Pseudomonadati</taxon>
        <taxon>Pseudomonadota</taxon>
        <taxon>Gammaproteobacteria</taxon>
        <taxon>Vibrionales</taxon>
        <taxon>Vibrionaceae</taxon>
        <taxon>Photobacterium</taxon>
    </lineage>
</organism>
<sequence length="469" mass="54644">MDINEDTLDLYKNYEVNVTLGENGNRFAGTLTLTPKAITLKVMGETREGRSYPDFWNDVDKLICNDINKTFILHNLRATRGVSRAIDSYPENIGYFEREYSVDFVVFVPTDHFYDEKCFNLIDIKSKSISRWIGTTKKQQKIIDIYGKRESIFESGELLNQLSLLIDDGSYLSISYNLSTHFSSPEFSAGLSFPPSLTLYFNKTINSSNIKSKYDEIYTLLAFFISNDFEVERITLGYDFYGRKCEGMLYFPVQNTLPKHDQGYDFFPLGVDLAFDSLCLPEVSTNYLNNYFCMDNKHKGHFHKFLKYRRLQNPEEQFLGFFRILESLCYKTKNHLDSELLSDVIQRSKPYLKKKFKDTKGVNSFLRGLPRYNQSKYNTEKCLQDFYTQIPTDTSDEWSVSKNDIASVCRLRNDLTHANDFYIEEHDLYKKTKFIEVLLVIAMGMKLDIPVTDLCSVIHRLPGYHIITK</sequence>
<evidence type="ECO:0000259" key="1">
    <source>
        <dbReference type="Pfam" id="PF18739"/>
    </source>
</evidence>
<dbReference type="RefSeq" id="WP_317522477.1">
    <property type="nucleotide sequence ID" value="NZ_JAWJZI010000004.1"/>
</dbReference>
<evidence type="ECO:0000259" key="2">
    <source>
        <dbReference type="Pfam" id="PF18862"/>
    </source>
</evidence>
<comment type="caution">
    <text evidence="3">The sequence shown here is derived from an EMBL/GenBank/DDBJ whole genome shotgun (WGS) entry which is preliminary data.</text>
</comment>
<keyword evidence="4" id="KW-1185">Reference proteome</keyword>
<dbReference type="Pfam" id="PF18739">
    <property type="entry name" value="HEPN_Apea"/>
    <property type="match status" value="1"/>
</dbReference>
<dbReference type="InterPro" id="IPR041223">
    <property type="entry name" value="ApeA_NTD"/>
</dbReference>
<dbReference type="EMBL" id="JAWJZI010000004">
    <property type="protein sequence ID" value="MDV5169717.1"/>
    <property type="molecule type" value="Genomic_DNA"/>
</dbReference>
<feature type="domain" description="Apea-like HEPN" evidence="1">
    <location>
        <begin position="320"/>
        <end position="449"/>
    </location>
</feature>